<dbReference type="GO" id="GO:0004156">
    <property type="term" value="F:dihydropteroate synthase activity"/>
    <property type="evidence" value="ECO:0007669"/>
    <property type="project" value="UniProtKB-EC"/>
</dbReference>
<evidence type="ECO:0000313" key="3">
    <source>
        <dbReference type="EMBL" id="MBP2351619.1"/>
    </source>
</evidence>
<dbReference type="EMBL" id="JAGINT010000001">
    <property type="protein sequence ID" value="MBP2351619.1"/>
    <property type="molecule type" value="Genomic_DNA"/>
</dbReference>
<feature type="domain" description="Pterin-binding" evidence="2">
    <location>
        <begin position="15"/>
        <end position="295"/>
    </location>
</feature>
<reference evidence="3 4" key="1">
    <citation type="submission" date="2021-03" db="EMBL/GenBank/DDBJ databases">
        <title>Sequencing the genomes of 1000 actinobacteria strains.</title>
        <authorList>
            <person name="Klenk H.-P."/>
        </authorList>
    </citation>
    <scope>NUCLEOTIDE SEQUENCE [LARGE SCALE GENOMIC DNA]</scope>
    <source>
        <strain evidence="3 4">DSM 18824</strain>
    </source>
</reference>
<comment type="caution">
    <text evidence="3">The sequence shown here is derived from an EMBL/GenBank/DDBJ whole genome shotgun (WGS) entry which is preliminary data.</text>
</comment>
<dbReference type="PANTHER" id="PTHR20941:SF1">
    <property type="entry name" value="FOLIC ACID SYNTHESIS PROTEIN FOL1"/>
    <property type="match status" value="1"/>
</dbReference>
<name>A0ABS4UJ33_9ACTN</name>
<keyword evidence="4" id="KW-1185">Reference proteome</keyword>
<dbReference type="PROSITE" id="PS50972">
    <property type="entry name" value="PTERIN_BINDING"/>
    <property type="match status" value="1"/>
</dbReference>
<dbReference type="Pfam" id="PF00809">
    <property type="entry name" value="Pterin_bind"/>
    <property type="match status" value="1"/>
</dbReference>
<protein>
    <submittedName>
        <fullName evidence="3">Dihydropteroate synthase type 2</fullName>
        <ecNumber evidence="3">2.5.1.15</ecNumber>
    </submittedName>
</protein>
<sequence length="295" mass="32260">MMHEFTAPALWAERPRLVGIVNVAADSFSDGGRFLATEDALAQAWRLLDAGADIIELGAAASHPGAERVSVEEEKRRLADVLDELVAARVPVSVDSFTPQTQLFAAAHGATYLNDIQGFPDPEQYAELPDSGCSHIVVHSVQRRGPATKVRIDAPTVRQGLEQFFRDRLAALQAAGINRERLVVDPGLGYFLSSAPEPSVMVLGGLDEIRARFGLTVEEVVSSRSHRQRPRRHRAGHPRSRVVRGRSRRGLHPHPRRCCDFGRAHDLYGAGQGTVIAESAQLVGRKPWAARLTPV</sequence>
<feature type="region of interest" description="Disordered" evidence="1">
    <location>
        <begin position="223"/>
        <end position="256"/>
    </location>
</feature>
<dbReference type="Proteomes" id="UP000755585">
    <property type="component" value="Unassembled WGS sequence"/>
</dbReference>
<evidence type="ECO:0000313" key="4">
    <source>
        <dbReference type="Proteomes" id="UP000755585"/>
    </source>
</evidence>
<dbReference type="InterPro" id="IPR045031">
    <property type="entry name" value="DHP_synth-like"/>
</dbReference>
<dbReference type="PANTHER" id="PTHR20941">
    <property type="entry name" value="FOLATE SYNTHESIS PROTEINS"/>
    <property type="match status" value="1"/>
</dbReference>
<accession>A0ABS4UJ33</accession>
<dbReference type="Gene3D" id="3.20.20.20">
    <property type="entry name" value="Dihydropteroate synthase-like"/>
    <property type="match status" value="1"/>
</dbReference>
<evidence type="ECO:0000256" key="1">
    <source>
        <dbReference type="SAM" id="MobiDB-lite"/>
    </source>
</evidence>
<evidence type="ECO:0000259" key="2">
    <source>
        <dbReference type="PROSITE" id="PS50972"/>
    </source>
</evidence>
<dbReference type="InterPro" id="IPR011005">
    <property type="entry name" value="Dihydropteroate_synth-like_sf"/>
</dbReference>
<feature type="compositionally biased region" description="Basic residues" evidence="1">
    <location>
        <begin position="224"/>
        <end position="256"/>
    </location>
</feature>
<proteinExistence type="predicted"/>
<dbReference type="SUPFAM" id="SSF51717">
    <property type="entry name" value="Dihydropteroate synthetase-like"/>
    <property type="match status" value="1"/>
</dbReference>
<gene>
    <name evidence="3" type="ORF">JOF29_002702</name>
</gene>
<dbReference type="InterPro" id="IPR000489">
    <property type="entry name" value="Pterin-binding_dom"/>
</dbReference>
<dbReference type="EC" id="2.5.1.15" evidence="3"/>
<organism evidence="3 4">
    <name type="scientific">Kribbella aluminosa</name>
    <dbReference type="NCBI Taxonomy" id="416017"/>
    <lineage>
        <taxon>Bacteria</taxon>
        <taxon>Bacillati</taxon>
        <taxon>Actinomycetota</taxon>
        <taxon>Actinomycetes</taxon>
        <taxon>Propionibacteriales</taxon>
        <taxon>Kribbellaceae</taxon>
        <taxon>Kribbella</taxon>
    </lineage>
</organism>
<keyword evidence="3" id="KW-0808">Transferase</keyword>